<feature type="non-terminal residue" evidence="2">
    <location>
        <position position="316"/>
    </location>
</feature>
<feature type="compositionally biased region" description="Basic residues" evidence="1">
    <location>
        <begin position="157"/>
        <end position="185"/>
    </location>
</feature>
<feature type="region of interest" description="Disordered" evidence="1">
    <location>
        <begin position="268"/>
        <end position="316"/>
    </location>
</feature>
<sequence>GSARTQGARPRDHHRGDTQADPPGVLRGPRHRLGRGAHLLRRARAVSGAHRHGLDRRPGHRSGHAHQDADRDRRTDQPLRRRGAPGSDRVGQLEQGQVGHLRHRRHRARPQRRLGVRGRVHAGLQPAVRGRRGPRLLQAAPAADRRDARDDPPAGRRGGRRDRHRAAGRSRRQRDRHRLHGRHGVGHREVAGAAGHRRPDDLGALLRRTQREAPGLQVHHRRQRTGRRGLDRRFGPVRVLRRELRLVRQDLRHAGRHHQLPRVVVDHQHRDPPGQRAQRGARAQRAARGGRHACREGTPAARARRAEGEEAPEDRL</sequence>
<feature type="compositionally biased region" description="Basic and acidic residues" evidence="1">
    <location>
        <begin position="65"/>
        <end position="79"/>
    </location>
</feature>
<proteinExistence type="predicted"/>
<dbReference type="EMBL" id="CADCVR010000052">
    <property type="protein sequence ID" value="CAA9494078.1"/>
    <property type="molecule type" value="Genomic_DNA"/>
</dbReference>
<name>A0A6J4SAM9_9ACTN</name>
<evidence type="ECO:0000256" key="1">
    <source>
        <dbReference type="SAM" id="MobiDB-lite"/>
    </source>
</evidence>
<feature type="compositionally biased region" description="Basic residues" evidence="1">
    <location>
        <begin position="28"/>
        <end position="64"/>
    </location>
</feature>
<feature type="compositionally biased region" description="Basic residues" evidence="1">
    <location>
        <begin position="100"/>
        <end position="120"/>
    </location>
</feature>
<protein>
    <submittedName>
        <fullName evidence="2">Ribonuclease BN</fullName>
    </submittedName>
</protein>
<feature type="compositionally biased region" description="Basic residues" evidence="1">
    <location>
        <begin position="218"/>
        <end position="227"/>
    </location>
</feature>
<evidence type="ECO:0000313" key="2">
    <source>
        <dbReference type="EMBL" id="CAA9494078.1"/>
    </source>
</evidence>
<feature type="non-terminal residue" evidence="2">
    <location>
        <position position="1"/>
    </location>
</feature>
<feature type="region of interest" description="Disordered" evidence="1">
    <location>
        <begin position="1"/>
        <end position="230"/>
    </location>
</feature>
<feature type="compositionally biased region" description="Basic and acidic residues" evidence="1">
    <location>
        <begin position="143"/>
        <end position="154"/>
    </location>
</feature>
<accession>A0A6J4SAM9</accession>
<gene>
    <name evidence="2" type="ORF">AVDCRST_MAG53-1694</name>
</gene>
<reference evidence="2" key="1">
    <citation type="submission" date="2020-02" db="EMBL/GenBank/DDBJ databases">
        <authorList>
            <person name="Meier V. D."/>
        </authorList>
    </citation>
    <scope>NUCLEOTIDE SEQUENCE</scope>
    <source>
        <strain evidence="2">AVDCRST_MAG53</strain>
    </source>
</reference>
<feature type="compositionally biased region" description="Basic and acidic residues" evidence="1">
    <location>
        <begin position="304"/>
        <end position="316"/>
    </location>
</feature>
<feature type="compositionally biased region" description="Low complexity" evidence="1">
    <location>
        <begin position="274"/>
        <end position="287"/>
    </location>
</feature>
<organism evidence="2">
    <name type="scientific">uncultured Solirubrobacteraceae bacterium</name>
    <dbReference type="NCBI Taxonomy" id="1162706"/>
    <lineage>
        <taxon>Bacteria</taxon>
        <taxon>Bacillati</taxon>
        <taxon>Actinomycetota</taxon>
        <taxon>Thermoleophilia</taxon>
        <taxon>Solirubrobacterales</taxon>
        <taxon>Solirubrobacteraceae</taxon>
        <taxon>environmental samples</taxon>
    </lineage>
</organism>
<dbReference type="AlphaFoldDB" id="A0A6J4SAM9"/>